<keyword evidence="4" id="KW-1003">Cell membrane</keyword>
<feature type="domain" description="EamA" evidence="10">
    <location>
        <begin position="7"/>
        <end position="145"/>
    </location>
</feature>
<feature type="transmembrane region" description="Helical" evidence="9">
    <location>
        <begin position="7"/>
        <end position="25"/>
    </location>
</feature>
<dbReference type="PANTHER" id="PTHR22911">
    <property type="entry name" value="ACYL-MALONYL CONDENSING ENZYME-RELATED"/>
    <property type="match status" value="1"/>
</dbReference>
<dbReference type="InterPro" id="IPR037185">
    <property type="entry name" value="EmrE-like"/>
</dbReference>
<feature type="compositionally biased region" description="Low complexity" evidence="8">
    <location>
        <begin position="322"/>
        <end position="337"/>
    </location>
</feature>
<comment type="subcellular location">
    <subcellularLocation>
        <location evidence="1">Cell membrane</location>
        <topology evidence="1">Multi-pass membrane protein</topology>
    </subcellularLocation>
</comment>
<feature type="transmembrane region" description="Helical" evidence="9">
    <location>
        <begin position="105"/>
        <end position="122"/>
    </location>
</feature>
<gene>
    <name evidence="11" type="ORF">AVDCRST_MAG21-279</name>
</gene>
<dbReference type="EMBL" id="CADCUL010000049">
    <property type="protein sequence ID" value="CAA9367387.1"/>
    <property type="molecule type" value="Genomic_DNA"/>
</dbReference>
<evidence type="ECO:0000256" key="3">
    <source>
        <dbReference type="ARBA" id="ARBA00022448"/>
    </source>
</evidence>
<proteinExistence type="inferred from homology"/>
<accession>A0A6J4MU51</accession>
<evidence type="ECO:0000259" key="10">
    <source>
        <dbReference type="Pfam" id="PF00892"/>
    </source>
</evidence>
<dbReference type="SUPFAM" id="SSF103481">
    <property type="entry name" value="Multidrug resistance efflux transporter EmrE"/>
    <property type="match status" value="2"/>
</dbReference>
<evidence type="ECO:0000256" key="5">
    <source>
        <dbReference type="ARBA" id="ARBA00022692"/>
    </source>
</evidence>
<evidence type="ECO:0000256" key="7">
    <source>
        <dbReference type="ARBA" id="ARBA00023136"/>
    </source>
</evidence>
<feature type="transmembrane region" description="Helical" evidence="9">
    <location>
        <begin position="212"/>
        <end position="233"/>
    </location>
</feature>
<evidence type="ECO:0000256" key="9">
    <source>
        <dbReference type="SAM" id="Phobius"/>
    </source>
</evidence>
<sequence>MPQDRRGLLLGATAFGLWGLFPLYWPLLEPAAATEILAHRVVWSLVLSALLLGAARRGAALQAIRAMWASPRIRWPMVGAGLTIGMNWFTYIWGVNNGHVVETSLGYYINPLVTVLLGVVVLAERLRRWQWVALGIAFLAVVVLSLELGRPPWISLVLAFSFGTYGLLKKRVAVGPIEGLTYEGLVLVPLAVGYLGWLSAAGQASAWSQGPGHVALLATTGIVTALPLLCFAGAANRISLTTLGLLQYIAPTLQFILGVTFFGEAMSPVRWVGFSLVWLALMILTVESITVARRRAVHRRFQSSVESVEAGATLDPAPPASTPTGSTPHGPARLQAP</sequence>
<dbReference type="PANTHER" id="PTHR22911:SF137">
    <property type="entry name" value="SOLUTE CARRIER FAMILY 35 MEMBER G2-RELATED"/>
    <property type="match status" value="1"/>
</dbReference>
<keyword evidence="3" id="KW-0813">Transport</keyword>
<evidence type="ECO:0000256" key="4">
    <source>
        <dbReference type="ARBA" id="ARBA00022475"/>
    </source>
</evidence>
<feature type="transmembrane region" description="Helical" evidence="9">
    <location>
        <begin position="245"/>
        <end position="263"/>
    </location>
</feature>
<feature type="transmembrane region" description="Helical" evidence="9">
    <location>
        <begin position="37"/>
        <end position="55"/>
    </location>
</feature>
<evidence type="ECO:0000256" key="1">
    <source>
        <dbReference type="ARBA" id="ARBA00004651"/>
    </source>
</evidence>
<dbReference type="AlphaFoldDB" id="A0A6J4MU51"/>
<reference evidence="11" key="1">
    <citation type="submission" date="2020-02" db="EMBL/GenBank/DDBJ databases">
        <authorList>
            <person name="Meier V. D."/>
        </authorList>
    </citation>
    <scope>NUCLEOTIDE SEQUENCE</scope>
    <source>
        <strain evidence="11">AVDCRST_MAG21</strain>
    </source>
</reference>
<organism evidence="11">
    <name type="scientific">uncultured Nocardioidaceae bacterium</name>
    <dbReference type="NCBI Taxonomy" id="253824"/>
    <lineage>
        <taxon>Bacteria</taxon>
        <taxon>Bacillati</taxon>
        <taxon>Actinomycetota</taxon>
        <taxon>Actinomycetes</taxon>
        <taxon>Propionibacteriales</taxon>
        <taxon>Nocardioidaceae</taxon>
        <taxon>environmental samples</taxon>
    </lineage>
</organism>
<dbReference type="GO" id="GO:0005886">
    <property type="term" value="C:plasma membrane"/>
    <property type="evidence" value="ECO:0007669"/>
    <property type="project" value="UniProtKB-SubCell"/>
</dbReference>
<keyword evidence="6 9" id="KW-1133">Transmembrane helix</keyword>
<dbReference type="NCBIfam" id="TIGR00688">
    <property type="entry name" value="rarD"/>
    <property type="match status" value="1"/>
</dbReference>
<keyword evidence="7 9" id="KW-0472">Membrane</keyword>
<evidence type="ECO:0000256" key="6">
    <source>
        <dbReference type="ARBA" id="ARBA00022989"/>
    </source>
</evidence>
<feature type="transmembrane region" description="Helical" evidence="9">
    <location>
        <begin position="269"/>
        <end position="292"/>
    </location>
</feature>
<feature type="transmembrane region" description="Helical" evidence="9">
    <location>
        <begin position="129"/>
        <end position="146"/>
    </location>
</feature>
<dbReference type="InterPro" id="IPR000620">
    <property type="entry name" value="EamA_dom"/>
</dbReference>
<feature type="region of interest" description="Disordered" evidence="8">
    <location>
        <begin position="307"/>
        <end position="337"/>
    </location>
</feature>
<keyword evidence="5 9" id="KW-0812">Transmembrane</keyword>
<dbReference type="InterPro" id="IPR004626">
    <property type="entry name" value="RarD"/>
</dbReference>
<evidence type="ECO:0000256" key="8">
    <source>
        <dbReference type="SAM" id="MobiDB-lite"/>
    </source>
</evidence>
<dbReference type="Pfam" id="PF00892">
    <property type="entry name" value="EamA"/>
    <property type="match status" value="1"/>
</dbReference>
<feature type="transmembrane region" description="Helical" evidence="9">
    <location>
        <begin position="152"/>
        <end position="168"/>
    </location>
</feature>
<comment type="similarity">
    <text evidence="2">Belongs to the EamA transporter family.</text>
</comment>
<name>A0A6J4MU51_9ACTN</name>
<evidence type="ECO:0000256" key="2">
    <source>
        <dbReference type="ARBA" id="ARBA00007362"/>
    </source>
</evidence>
<feature type="transmembrane region" description="Helical" evidence="9">
    <location>
        <begin position="75"/>
        <end position="93"/>
    </location>
</feature>
<feature type="transmembrane region" description="Helical" evidence="9">
    <location>
        <begin position="180"/>
        <end position="200"/>
    </location>
</feature>
<protein>
    <submittedName>
        <fullName evidence="11">Uncharacterized inner membrane protein RarD</fullName>
    </submittedName>
</protein>
<evidence type="ECO:0000313" key="11">
    <source>
        <dbReference type="EMBL" id="CAA9367387.1"/>
    </source>
</evidence>